<dbReference type="InterPro" id="IPR016169">
    <property type="entry name" value="FAD-bd_PCMH_sub2"/>
</dbReference>
<feature type="transmembrane region" description="Helical" evidence="9">
    <location>
        <begin position="98"/>
        <end position="120"/>
    </location>
</feature>
<dbReference type="SMART" id="SM01091">
    <property type="entry name" value="CorC_HlyC"/>
    <property type="match status" value="1"/>
</dbReference>
<evidence type="ECO:0000259" key="11">
    <source>
        <dbReference type="PROSITE" id="PS51846"/>
    </source>
</evidence>
<keyword evidence="4 8" id="KW-1133">Transmembrane helix</keyword>
<keyword evidence="2 8" id="KW-0812">Transmembrane</keyword>
<protein>
    <recommendedName>
        <fullName evidence="14">Hemolysin</fullName>
    </recommendedName>
</protein>
<dbReference type="PANTHER" id="PTHR22777">
    <property type="entry name" value="HEMOLYSIN-RELATED"/>
    <property type="match status" value="1"/>
</dbReference>
<dbReference type="InterPro" id="IPR005170">
    <property type="entry name" value="Transptr-assoc_dom"/>
</dbReference>
<dbReference type="AlphaFoldDB" id="A0A1R1MLB4"/>
<evidence type="ECO:0000256" key="1">
    <source>
        <dbReference type="ARBA" id="ARBA00004141"/>
    </source>
</evidence>
<feature type="transmembrane region" description="Helical" evidence="9">
    <location>
        <begin position="58"/>
        <end position="82"/>
    </location>
</feature>
<evidence type="ECO:0000256" key="8">
    <source>
        <dbReference type="PROSITE-ProRule" id="PRU01193"/>
    </source>
</evidence>
<organism evidence="12 13">
    <name type="scientific">Desulfurobacterium indicum</name>
    <dbReference type="NCBI Taxonomy" id="1914305"/>
    <lineage>
        <taxon>Bacteria</taxon>
        <taxon>Pseudomonadati</taxon>
        <taxon>Aquificota</taxon>
        <taxon>Aquificia</taxon>
        <taxon>Desulfurobacteriales</taxon>
        <taxon>Desulfurobacteriaceae</taxon>
        <taxon>Desulfurobacterium</taxon>
    </lineage>
</organism>
<accession>A0A1R1MLB4</accession>
<dbReference type="GO" id="GO:0050660">
    <property type="term" value="F:flavin adenine dinucleotide binding"/>
    <property type="evidence" value="ECO:0007669"/>
    <property type="project" value="InterPro"/>
</dbReference>
<dbReference type="Gene3D" id="3.10.580.10">
    <property type="entry name" value="CBS-domain"/>
    <property type="match status" value="1"/>
</dbReference>
<keyword evidence="5 7" id="KW-0129">CBS domain</keyword>
<dbReference type="CDD" id="cd04590">
    <property type="entry name" value="CBS_pair_CorC_HlyC_assoc"/>
    <property type="match status" value="1"/>
</dbReference>
<evidence type="ECO:0000256" key="4">
    <source>
        <dbReference type="ARBA" id="ARBA00022989"/>
    </source>
</evidence>
<dbReference type="STRING" id="1914305.BLW93_04450"/>
<feature type="domain" description="CNNM transmembrane" evidence="11">
    <location>
        <begin position="1"/>
        <end position="191"/>
    </location>
</feature>
<dbReference type="EMBL" id="MOEN01000013">
    <property type="protein sequence ID" value="OMH40549.1"/>
    <property type="molecule type" value="Genomic_DNA"/>
</dbReference>
<dbReference type="InterPro" id="IPR044751">
    <property type="entry name" value="Ion_transp-like_CBS"/>
</dbReference>
<evidence type="ECO:0000313" key="13">
    <source>
        <dbReference type="Proteomes" id="UP000187408"/>
    </source>
</evidence>
<keyword evidence="3" id="KW-0677">Repeat</keyword>
<gene>
    <name evidence="12" type="ORF">BLW93_04450</name>
</gene>
<dbReference type="PROSITE" id="PS51371">
    <property type="entry name" value="CBS"/>
    <property type="match status" value="2"/>
</dbReference>
<dbReference type="InterPro" id="IPR036318">
    <property type="entry name" value="FAD-bd_PCMH-like_sf"/>
</dbReference>
<sequence length="416" mass="46831">MSGFYIVAILICVAFEAFFSGSEIAIISVSRVELKKRLKRGDRAAVLLNQLLKEPEKILATTLVGTNISTVSAATLFTAFVIDSASSTYPFIGKYPELFTVATLTPLTITFGELIPKSLFQKYSDKVAFKIVYPLYFFHRLFRPLTLLITFVAGFLTNLFGEETKKNPFVTKEELELLVESASRSAFEKTERKILKNVLRLKEKTLGDIYVPLVNVVAVNMNSRVKEALKLFNKTGFSKLPVYRERFDDIVGYILITDLLDANDKFASVKNFLRPILVLPEYMSLIDALKELRRAKTQMAVVVDEFGSTLGIVTIEDILEEIVGRIDDEFGGEHPLVNKLSDGSLVVDGSVEINEINRYLKTSLPSKADYITIAGFVLKTLGRFPKKGEKIKFHDLTIEVADVDKRRIKKLRLKES</sequence>
<name>A0A1R1MLB4_9BACT</name>
<evidence type="ECO:0000259" key="10">
    <source>
        <dbReference type="PROSITE" id="PS51371"/>
    </source>
</evidence>
<feature type="transmembrane region" description="Helical" evidence="9">
    <location>
        <begin position="141"/>
        <end position="161"/>
    </location>
</feature>
<evidence type="ECO:0000256" key="6">
    <source>
        <dbReference type="ARBA" id="ARBA00023136"/>
    </source>
</evidence>
<dbReference type="SMART" id="SM00116">
    <property type="entry name" value="CBS"/>
    <property type="match status" value="2"/>
</dbReference>
<dbReference type="InterPro" id="IPR000644">
    <property type="entry name" value="CBS_dom"/>
</dbReference>
<comment type="subcellular location">
    <subcellularLocation>
        <location evidence="1">Membrane</location>
        <topology evidence="1">Multi-pass membrane protein</topology>
    </subcellularLocation>
</comment>
<evidence type="ECO:0008006" key="14">
    <source>
        <dbReference type="Google" id="ProtNLM"/>
    </source>
</evidence>
<dbReference type="FunFam" id="3.10.580.10:FF:000002">
    <property type="entry name" value="Magnesium/cobalt efflux protein CorC"/>
    <property type="match status" value="1"/>
</dbReference>
<evidence type="ECO:0000313" key="12">
    <source>
        <dbReference type="EMBL" id="OMH40549.1"/>
    </source>
</evidence>
<feature type="domain" description="CBS" evidence="10">
    <location>
        <begin position="210"/>
        <end position="269"/>
    </location>
</feature>
<dbReference type="OrthoDB" id="9798188at2"/>
<dbReference type="PROSITE" id="PS51846">
    <property type="entry name" value="CNNM"/>
    <property type="match status" value="1"/>
</dbReference>
<dbReference type="Pfam" id="PF00571">
    <property type="entry name" value="CBS"/>
    <property type="match status" value="2"/>
</dbReference>
<dbReference type="Pfam" id="PF03471">
    <property type="entry name" value="CorC_HlyC"/>
    <property type="match status" value="1"/>
</dbReference>
<dbReference type="InterPro" id="IPR002550">
    <property type="entry name" value="CNNM"/>
</dbReference>
<evidence type="ECO:0000256" key="9">
    <source>
        <dbReference type="SAM" id="Phobius"/>
    </source>
</evidence>
<evidence type="ECO:0000256" key="3">
    <source>
        <dbReference type="ARBA" id="ARBA00022737"/>
    </source>
</evidence>
<dbReference type="SUPFAM" id="SSF54631">
    <property type="entry name" value="CBS-domain pair"/>
    <property type="match status" value="1"/>
</dbReference>
<dbReference type="Pfam" id="PF01595">
    <property type="entry name" value="CNNM"/>
    <property type="match status" value="1"/>
</dbReference>
<keyword evidence="13" id="KW-1185">Reference proteome</keyword>
<comment type="caution">
    <text evidence="12">The sequence shown here is derived from an EMBL/GenBank/DDBJ whole genome shotgun (WGS) entry which is preliminary data.</text>
</comment>
<evidence type="ECO:0000256" key="5">
    <source>
        <dbReference type="ARBA" id="ARBA00023122"/>
    </source>
</evidence>
<dbReference type="PANTHER" id="PTHR22777:SF17">
    <property type="entry name" value="UPF0053 PROTEIN SLL0260"/>
    <property type="match status" value="1"/>
</dbReference>
<keyword evidence="6 8" id="KW-0472">Membrane</keyword>
<evidence type="ECO:0000256" key="2">
    <source>
        <dbReference type="ARBA" id="ARBA00022692"/>
    </source>
</evidence>
<dbReference type="Gene3D" id="3.30.465.10">
    <property type="match status" value="1"/>
</dbReference>
<dbReference type="RefSeq" id="WP_076712905.1">
    <property type="nucleotide sequence ID" value="NZ_MOEN01000013.1"/>
</dbReference>
<evidence type="ECO:0000256" key="7">
    <source>
        <dbReference type="PROSITE-ProRule" id="PRU00703"/>
    </source>
</evidence>
<dbReference type="InterPro" id="IPR046342">
    <property type="entry name" value="CBS_dom_sf"/>
</dbReference>
<dbReference type="GO" id="GO:0005886">
    <property type="term" value="C:plasma membrane"/>
    <property type="evidence" value="ECO:0007669"/>
    <property type="project" value="TreeGrafter"/>
</dbReference>
<dbReference type="Proteomes" id="UP000187408">
    <property type="component" value="Unassembled WGS sequence"/>
</dbReference>
<feature type="transmembrane region" description="Helical" evidence="9">
    <location>
        <begin position="6"/>
        <end position="30"/>
    </location>
</feature>
<reference evidence="12 13" key="1">
    <citation type="submission" date="2016-10" db="EMBL/GenBank/DDBJ databases">
        <title>Genome sequence of a sulfur-reducing bacterium Desulfurobacterium indicum K6013.</title>
        <authorList>
            <person name="Cao J."/>
            <person name="Shao Z."/>
            <person name="Alain K."/>
            <person name="Jebbar M."/>
        </authorList>
    </citation>
    <scope>NUCLEOTIDE SEQUENCE [LARGE SCALE GENOMIC DNA]</scope>
    <source>
        <strain evidence="12 13">K6013</strain>
    </source>
</reference>
<feature type="domain" description="CBS" evidence="10">
    <location>
        <begin position="272"/>
        <end position="329"/>
    </location>
</feature>
<dbReference type="SUPFAM" id="SSF56176">
    <property type="entry name" value="FAD-binding/transporter-associated domain-like"/>
    <property type="match status" value="1"/>
</dbReference>
<proteinExistence type="predicted"/>